<proteinExistence type="predicted"/>
<accession>A0A512T087</accession>
<gene>
    <name evidence="1" type="ORF">KLO01_16310</name>
</gene>
<name>A0A512T087_9MICO</name>
<protein>
    <submittedName>
        <fullName evidence="1">Uncharacterized protein</fullName>
    </submittedName>
</protein>
<reference evidence="1 2" key="1">
    <citation type="submission" date="2019-07" db="EMBL/GenBank/DDBJ databases">
        <title>Whole genome shotgun sequence of Knoellia locipacati NBRC 109775.</title>
        <authorList>
            <person name="Hosoyama A."/>
            <person name="Uohara A."/>
            <person name="Ohji S."/>
            <person name="Ichikawa N."/>
        </authorList>
    </citation>
    <scope>NUCLEOTIDE SEQUENCE [LARGE SCALE GENOMIC DNA]</scope>
    <source>
        <strain evidence="1 2">NBRC 109775</strain>
    </source>
</reference>
<keyword evidence="2" id="KW-1185">Reference proteome</keyword>
<comment type="caution">
    <text evidence="1">The sequence shown here is derived from an EMBL/GenBank/DDBJ whole genome shotgun (WGS) entry which is preliminary data.</text>
</comment>
<dbReference type="AlphaFoldDB" id="A0A512T087"/>
<dbReference type="Proteomes" id="UP000321793">
    <property type="component" value="Unassembled WGS sequence"/>
</dbReference>
<sequence length="188" mass="19795">MSSPTHALLTTAPPELVAGAVAEPALVGRLDGWTVVGLSPHITSFPTETATRISKATQHRVLGVLDLGSTIAVCTAVNTSSATMMWSAGWQPPTGSGLTRFQKQWAANAGQLAAQLGRPELTPQLADTLILDPRPEVWPDLSTRVLLGVVDLLGIPREALGVSAVDPGPLTDVVRAEPAAKRGLFRRR</sequence>
<dbReference type="RefSeq" id="WP_147063993.1">
    <property type="nucleotide sequence ID" value="NZ_BAABDN010000001.1"/>
</dbReference>
<dbReference type="EMBL" id="BKBA01000007">
    <property type="protein sequence ID" value="GEQ13584.1"/>
    <property type="molecule type" value="Genomic_DNA"/>
</dbReference>
<organism evidence="1 2">
    <name type="scientific">Knoellia locipacati</name>
    <dbReference type="NCBI Taxonomy" id="882824"/>
    <lineage>
        <taxon>Bacteria</taxon>
        <taxon>Bacillati</taxon>
        <taxon>Actinomycetota</taxon>
        <taxon>Actinomycetes</taxon>
        <taxon>Micrococcales</taxon>
        <taxon>Intrasporangiaceae</taxon>
        <taxon>Knoellia</taxon>
    </lineage>
</organism>
<evidence type="ECO:0000313" key="2">
    <source>
        <dbReference type="Proteomes" id="UP000321793"/>
    </source>
</evidence>
<evidence type="ECO:0000313" key="1">
    <source>
        <dbReference type="EMBL" id="GEQ13584.1"/>
    </source>
</evidence>
<dbReference type="OrthoDB" id="9773549at2"/>